<protein>
    <submittedName>
        <fullName evidence="5">HTH-type transcriptional repressor NagR</fullName>
    </submittedName>
</protein>
<evidence type="ECO:0000256" key="3">
    <source>
        <dbReference type="ARBA" id="ARBA00023163"/>
    </source>
</evidence>
<dbReference type="InterPro" id="IPR000524">
    <property type="entry name" value="Tscrpt_reg_HTH_GntR"/>
</dbReference>
<dbReference type="InterPro" id="IPR028978">
    <property type="entry name" value="Chorismate_lyase_/UTRA_dom_sf"/>
</dbReference>
<keyword evidence="2" id="KW-0238">DNA-binding</keyword>
<dbReference type="SUPFAM" id="SSF46785">
    <property type="entry name" value="Winged helix' DNA-binding domain"/>
    <property type="match status" value="1"/>
</dbReference>
<dbReference type="Gene3D" id="1.10.10.10">
    <property type="entry name" value="Winged helix-like DNA-binding domain superfamily/Winged helix DNA-binding domain"/>
    <property type="match status" value="1"/>
</dbReference>
<dbReference type="InterPro" id="IPR036388">
    <property type="entry name" value="WH-like_DNA-bd_sf"/>
</dbReference>
<evidence type="ECO:0000313" key="5">
    <source>
        <dbReference type="EMBL" id="CAB3654590.1"/>
    </source>
</evidence>
<dbReference type="PROSITE" id="PS50949">
    <property type="entry name" value="HTH_GNTR"/>
    <property type="match status" value="1"/>
</dbReference>
<dbReference type="InterPro" id="IPR036390">
    <property type="entry name" value="WH_DNA-bd_sf"/>
</dbReference>
<dbReference type="GO" id="GO:0003700">
    <property type="term" value="F:DNA-binding transcription factor activity"/>
    <property type="evidence" value="ECO:0007669"/>
    <property type="project" value="InterPro"/>
</dbReference>
<dbReference type="Pfam" id="PF00392">
    <property type="entry name" value="GntR"/>
    <property type="match status" value="1"/>
</dbReference>
<dbReference type="Pfam" id="PF07702">
    <property type="entry name" value="UTRA"/>
    <property type="match status" value="1"/>
</dbReference>
<dbReference type="RefSeq" id="WP_407070684.1">
    <property type="nucleotide sequence ID" value="NZ_CADIJZ010000004.1"/>
</dbReference>
<proteinExistence type="predicted"/>
<dbReference type="FunFam" id="1.10.10.10:FF:000079">
    <property type="entry name" value="GntR family transcriptional regulator"/>
    <property type="match status" value="1"/>
</dbReference>
<dbReference type="SMART" id="SM00866">
    <property type="entry name" value="UTRA"/>
    <property type="match status" value="1"/>
</dbReference>
<dbReference type="PRINTS" id="PR00035">
    <property type="entry name" value="HTHGNTR"/>
</dbReference>
<evidence type="ECO:0000313" key="6">
    <source>
        <dbReference type="Proteomes" id="UP000494205"/>
    </source>
</evidence>
<dbReference type="PANTHER" id="PTHR44846:SF1">
    <property type="entry name" value="MANNOSYL-D-GLYCERATE TRANSPORT_METABOLISM SYSTEM REPRESSOR MNGR-RELATED"/>
    <property type="match status" value="1"/>
</dbReference>
<evidence type="ECO:0000259" key="4">
    <source>
        <dbReference type="PROSITE" id="PS50949"/>
    </source>
</evidence>
<gene>
    <name evidence="5" type="primary">nagR_2</name>
    <name evidence="5" type="ORF">LMG27174_01336</name>
</gene>
<dbReference type="AlphaFoldDB" id="A0A6J5A5E2"/>
<dbReference type="InterPro" id="IPR011663">
    <property type="entry name" value="UTRA"/>
</dbReference>
<dbReference type="EMBL" id="CADIJZ010000004">
    <property type="protein sequence ID" value="CAB3654590.1"/>
    <property type="molecule type" value="Genomic_DNA"/>
</dbReference>
<keyword evidence="1" id="KW-0805">Transcription regulation</keyword>
<reference evidence="5 6" key="1">
    <citation type="submission" date="2020-04" db="EMBL/GenBank/DDBJ databases">
        <authorList>
            <person name="De Canck E."/>
        </authorList>
    </citation>
    <scope>NUCLEOTIDE SEQUENCE [LARGE SCALE GENOMIC DNA]</scope>
    <source>
        <strain evidence="5 6">LMG 27174</strain>
    </source>
</reference>
<organism evidence="5 6">
    <name type="scientific">Paraburkholderia rhynchosiae</name>
    <dbReference type="NCBI Taxonomy" id="487049"/>
    <lineage>
        <taxon>Bacteria</taxon>
        <taxon>Pseudomonadati</taxon>
        <taxon>Pseudomonadota</taxon>
        <taxon>Betaproteobacteria</taxon>
        <taxon>Burkholderiales</taxon>
        <taxon>Burkholderiaceae</taxon>
        <taxon>Paraburkholderia</taxon>
    </lineage>
</organism>
<dbReference type="Proteomes" id="UP000494205">
    <property type="component" value="Unassembled WGS sequence"/>
</dbReference>
<dbReference type="GO" id="GO:0003677">
    <property type="term" value="F:DNA binding"/>
    <property type="evidence" value="ECO:0007669"/>
    <property type="project" value="UniProtKB-KW"/>
</dbReference>
<dbReference type="Gene3D" id="3.40.1410.10">
    <property type="entry name" value="Chorismate lyase-like"/>
    <property type="match status" value="1"/>
</dbReference>
<dbReference type="SUPFAM" id="SSF64288">
    <property type="entry name" value="Chorismate lyase-like"/>
    <property type="match status" value="1"/>
</dbReference>
<dbReference type="PANTHER" id="PTHR44846">
    <property type="entry name" value="MANNOSYL-D-GLYCERATE TRANSPORT/METABOLISM SYSTEM REPRESSOR MNGR-RELATED"/>
    <property type="match status" value="1"/>
</dbReference>
<dbReference type="GO" id="GO:0045892">
    <property type="term" value="P:negative regulation of DNA-templated transcription"/>
    <property type="evidence" value="ECO:0007669"/>
    <property type="project" value="TreeGrafter"/>
</dbReference>
<sequence length="269" mass="29950">MYKTTLVPVTADTAMVSATPLPLYAQIKDVLREGILDGTYAPHSQMPSEHELCRMFDVSRITVRQALGDLHKEGLLFKLHGKGTFVAKPKAFQNVTSLQGFAEAMSSMGYEIVNQLRSFRTVEAGRHVAARLNIAEGAPVTEIHRIRLLNREPVSLELTWVPQAIGKRLASADLTTRDIFLILENDCGVPLGHADVSIDAILADQDIVDALRVEEGSPVLRIERLTHDASGQPVDFEYLYFRGDAFQYRLRVDREKHLQGSSKNATEAR</sequence>
<dbReference type="CDD" id="cd07377">
    <property type="entry name" value="WHTH_GntR"/>
    <property type="match status" value="1"/>
</dbReference>
<evidence type="ECO:0000256" key="2">
    <source>
        <dbReference type="ARBA" id="ARBA00023125"/>
    </source>
</evidence>
<name>A0A6J5A5E2_9BURK</name>
<dbReference type="InterPro" id="IPR050679">
    <property type="entry name" value="Bact_HTH_transcr_reg"/>
</dbReference>
<keyword evidence="3" id="KW-0804">Transcription</keyword>
<accession>A0A6J5A5E2</accession>
<feature type="domain" description="HTH gntR-type" evidence="4">
    <location>
        <begin position="21"/>
        <end position="89"/>
    </location>
</feature>
<evidence type="ECO:0000256" key="1">
    <source>
        <dbReference type="ARBA" id="ARBA00023015"/>
    </source>
</evidence>
<dbReference type="SMART" id="SM00345">
    <property type="entry name" value="HTH_GNTR"/>
    <property type="match status" value="1"/>
</dbReference>